<dbReference type="InterPro" id="IPR003675">
    <property type="entry name" value="Rce1/LyrA-like_dom"/>
</dbReference>
<evidence type="ECO:0000256" key="1">
    <source>
        <dbReference type="SAM" id="Phobius"/>
    </source>
</evidence>
<keyword evidence="4" id="KW-1185">Reference proteome</keyword>
<feature type="transmembrane region" description="Helical" evidence="1">
    <location>
        <begin position="192"/>
        <end position="209"/>
    </location>
</feature>
<feature type="transmembrane region" description="Helical" evidence="1">
    <location>
        <begin position="97"/>
        <end position="117"/>
    </location>
</feature>
<name>A0A938XUF5_9FIRM</name>
<feature type="domain" description="CAAX prenyl protease 2/Lysostaphin resistance protein A-like" evidence="2">
    <location>
        <begin position="140"/>
        <end position="226"/>
    </location>
</feature>
<dbReference type="Proteomes" id="UP000774000">
    <property type="component" value="Unassembled WGS sequence"/>
</dbReference>
<keyword evidence="1" id="KW-0812">Transmembrane</keyword>
<protein>
    <submittedName>
        <fullName evidence="3">Membrane protease YdiL (CAAX protease family)</fullName>
    </submittedName>
</protein>
<keyword evidence="1" id="KW-1133">Transmembrane helix</keyword>
<dbReference type="Pfam" id="PF02517">
    <property type="entry name" value="Rce1-like"/>
    <property type="match status" value="1"/>
</dbReference>
<feature type="transmembrane region" description="Helical" evidence="1">
    <location>
        <begin position="216"/>
        <end position="239"/>
    </location>
</feature>
<feature type="transmembrane region" description="Helical" evidence="1">
    <location>
        <begin position="137"/>
        <end position="158"/>
    </location>
</feature>
<evidence type="ECO:0000313" key="4">
    <source>
        <dbReference type="Proteomes" id="UP000774000"/>
    </source>
</evidence>
<organism evidence="3 4">
    <name type="scientific">Halanaerobacter jeridensis</name>
    <dbReference type="NCBI Taxonomy" id="706427"/>
    <lineage>
        <taxon>Bacteria</taxon>
        <taxon>Bacillati</taxon>
        <taxon>Bacillota</taxon>
        <taxon>Clostridia</taxon>
        <taxon>Halanaerobiales</taxon>
        <taxon>Halobacteroidaceae</taxon>
        <taxon>Halanaerobacter</taxon>
    </lineage>
</organism>
<feature type="transmembrane region" description="Helical" evidence="1">
    <location>
        <begin position="170"/>
        <end position="186"/>
    </location>
</feature>
<feature type="transmembrane region" description="Helical" evidence="1">
    <location>
        <begin position="54"/>
        <end position="76"/>
    </location>
</feature>
<evidence type="ECO:0000313" key="3">
    <source>
        <dbReference type="EMBL" id="MBM7557986.1"/>
    </source>
</evidence>
<dbReference type="GO" id="GO:0004175">
    <property type="term" value="F:endopeptidase activity"/>
    <property type="evidence" value="ECO:0007669"/>
    <property type="project" value="UniProtKB-ARBA"/>
</dbReference>
<dbReference type="GO" id="GO:0080120">
    <property type="term" value="P:CAAX-box protein maturation"/>
    <property type="evidence" value="ECO:0007669"/>
    <property type="project" value="UniProtKB-ARBA"/>
</dbReference>
<proteinExistence type="predicted"/>
<comment type="caution">
    <text evidence="3">The sequence shown here is derived from an EMBL/GenBank/DDBJ whole genome shotgun (WGS) entry which is preliminary data.</text>
</comment>
<evidence type="ECO:0000259" key="2">
    <source>
        <dbReference type="Pfam" id="PF02517"/>
    </source>
</evidence>
<keyword evidence="3" id="KW-0378">Hydrolase</keyword>
<dbReference type="AlphaFoldDB" id="A0A938XUF5"/>
<reference evidence="3" key="1">
    <citation type="submission" date="2021-01" db="EMBL/GenBank/DDBJ databases">
        <title>Genomic Encyclopedia of Type Strains, Phase IV (KMG-IV): sequencing the most valuable type-strain genomes for metagenomic binning, comparative biology and taxonomic classification.</title>
        <authorList>
            <person name="Goeker M."/>
        </authorList>
    </citation>
    <scope>NUCLEOTIDE SEQUENCE</scope>
    <source>
        <strain evidence="3">DSM 23230</strain>
    </source>
</reference>
<feature type="transmembrane region" description="Helical" evidence="1">
    <location>
        <begin position="28"/>
        <end position="48"/>
    </location>
</feature>
<accession>A0A938XUF5</accession>
<dbReference type="RefSeq" id="WP_204702939.1">
    <property type="nucleotide sequence ID" value="NZ_JAFBDQ010000021.1"/>
</dbReference>
<dbReference type="EMBL" id="JAFBDQ010000021">
    <property type="protein sequence ID" value="MBM7557986.1"/>
    <property type="molecule type" value="Genomic_DNA"/>
</dbReference>
<keyword evidence="3" id="KW-0645">Protease</keyword>
<gene>
    <name evidence="3" type="ORF">JOC47_002855</name>
</gene>
<dbReference type="GO" id="GO:0006508">
    <property type="term" value="P:proteolysis"/>
    <property type="evidence" value="ECO:0007669"/>
    <property type="project" value="UniProtKB-KW"/>
</dbReference>
<sequence length="241" mass="28472">MTEQTTVQEENNEEKETTIWLEIIKFQLLWYLFNFLILFLEQNLAFDLPILDNFYLISFKVVGRSLFIAFFLYWALMEYGLNFKDLGITFKDLFANLKLGLMVSWPLLLGIIFSHLHLNNLNTLITIDTIEDLSTSLIYYVIIFFGCLIPAFSTELFYRGFIFKQLKENHCYLIAFILSTSFYTLIHLDFRSHIMLLHFIMAFITTYLYHKTDSLLAPTIFQATYQASLTTFLFAFTGWPF</sequence>
<keyword evidence="1" id="KW-0472">Membrane</keyword>